<evidence type="ECO:0000313" key="1">
    <source>
        <dbReference type="EMBL" id="VEP16009.1"/>
    </source>
</evidence>
<dbReference type="EMBL" id="CAACVJ010000331">
    <property type="protein sequence ID" value="VEP16009.1"/>
    <property type="molecule type" value="Genomic_DNA"/>
</dbReference>
<name>A0A563VX45_9CYAN</name>
<reference evidence="1 2" key="1">
    <citation type="submission" date="2019-01" db="EMBL/GenBank/DDBJ databases">
        <authorList>
            <person name="Brito A."/>
        </authorList>
    </citation>
    <scope>NUCLEOTIDE SEQUENCE [LARGE SCALE GENOMIC DNA]</scope>
    <source>
        <strain evidence="1">1</strain>
    </source>
</reference>
<dbReference type="OrthoDB" id="574728at2"/>
<proteinExistence type="predicted"/>
<dbReference type="Proteomes" id="UP000320055">
    <property type="component" value="Unassembled WGS sequence"/>
</dbReference>
<protein>
    <submittedName>
        <fullName evidence="1">Uncharacterized protein</fullName>
    </submittedName>
</protein>
<organism evidence="1 2">
    <name type="scientific">Hyella patelloides LEGE 07179</name>
    <dbReference type="NCBI Taxonomy" id="945734"/>
    <lineage>
        <taxon>Bacteria</taxon>
        <taxon>Bacillati</taxon>
        <taxon>Cyanobacteriota</taxon>
        <taxon>Cyanophyceae</taxon>
        <taxon>Pleurocapsales</taxon>
        <taxon>Hyellaceae</taxon>
        <taxon>Hyella</taxon>
    </lineage>
</organism>
<gene>
    <name evidence="1" type="ORF">H1P_3970004</name>
</gene>
<evidence type="ECO:0000313" key="2">
    <source>
        <dbReference type="Proteomes" id="UP000320055"/>
    </source>
</evidence>
<accession>A0A563VX45</accession>
<dbReference type="RefSeq" id="WP_144874860.1">
    <property type="nucleotide sequence ID" value="NZ_LR214133.1"/>
</dbReference>
<sequence>MNSKYKIALKLLPAIFILYLLKEVACLFVGAMPVMDPPPSGKEAVQLTKRLNLMQISYHSIDSKFVTLEDAMEYLHPSNFDNHKYSIEIQENAVFSNSMQNDARKDPYIRKNLPVLAAIFGWGHEPTYTVAGAVFYLSSDGYKEIICIGNTSGWQQLNKPYLQDNEPVCGEGTTKYK</sequence>
<keyword evidence="2" id="KW-1185">Reference proteome</keyword>
<dbReference type="AlphaFoldDB" id="A0A563VX45"/>